<name>A0A2W1JPB4_9CYAN</name>
<keyword evidence="1" id="KW-0732">Signal</keyword>
<keyword evidence="3" id="KW-1185">Reference proteome</keyword>
<evidence type="ECO:0000256" key="1">
    <source>
        <dbReference type="SAM" id="SignalP"/>
    </source>
</evidence>
<feature type="signal peptide" evidence="1">
    <location>
        <begin position="1"/>
        <end position="32"/>
    </location>
</feature>
<evidence type="ECO:0000313" key="3">
    <source>
        <dbReference type="Proteomes" id="UP000248857"/>
    </source>
</evidence>
<evidence type="ECO:0000313" key="2">
    <source>
        <dbReference type="EMBL" id="PZD71081.1"/>
    </source>
</evidence>
<dbReference type="AlphaFoldDB" id="A0A2W1JPB4"/>
<dbReference type="NCBIfam" id="TIGR04155">
    <property type="entry name" value="cyano_PEP"/>
    <property type="match status" value="1"/>
</dbReference>
<proteinExistence type="predicted"/>
<dbReference type="Proteomes" id="UP000248857">
    <property type="component" value="Unassembled WGS sequence"/>
</dbReference>
<accession>A0A2W1JPB4</accession>
<evidence type="ECO:0008006" key="4">
    <source>
        <dbReference type="Google" id="ProtNLM"/>
    </source>
</evidence>
<protein>
    <recommendedName>
        <fullName evidence="4">PEP-CTERM protein-sorting domain-containing protein</fullName>
    </recommendedName>
</protein>
<feature type="chain" id="PRO_5016115465" description="PEP-CTERM protein-sorting domain-containing protein" evidence="1">
    <location>
        <begin position="33"/>
        <end position="246"/>
    </location>
</feature>
<dbReference type="EMBL" id="PQWO01000022">
    <property type="protein sequence ID" value="PZD71081.1"/>
    <property type="molecule type" value="Genomic_DNA"/>
</dbReference>
<dbReference type="OrthoDB" id="245699at2"/>
<sequence>MANLGVSFMSFKVAIATLSLIGLAATSATAQAVSDTDIESFLGLTSGTIDGLGNGDATEGSAIKQTFSGTTGQTLTFDWNFLTNESTPSSFNDFAFISLFPDGNSTLADTNSRFPLLGNNVSFNSETGFNAFSFILPADGDYTLGLGVVDVGDTVVDSALLVDNLNLGTNGSFETGEFSGWETVGNATIADSSFGIDPTDGNSQALLATAAVPEPTTILGSALLLGAGAFLKRRARRSQKAATQEA</sequence>
<dbReference type="InterPro" id="IPR013424">
    <property type="entry name" value="Ice-binding_C"/>
</dbReference>
<comment type="caution">
    <text evidence="2">The sequence shown here is derived from an EMBL/GenBank/DDBJ whole genome shotgun (WGS) entry which is preliminary data.</text>
</comment>
<dbReference type="NCBIfam" id="TIGR02595">
    <property type="entry name" value="PEP_CTERM"/>
    <property type="match status" value="1"/>
</dbReference>
<reference evidence="2 3" key="1">
    <citation type="journal article" date="2018" name="Sci. Rep.">
        <title>A novel species of the marine cyanobacterium Acaryochloris with a unique pigment content and lifestyle.</title>
        <authorList>
            <person name="Partensky F."/>
            <person name="Six C."/>
            <person name="Ratin M."/>
            <person name="Garczarek L."/>
            <person name="Vaulot D."/>
            <person name="Probert I."/>
            <person name="Calteau A."/>
            <person name="Gourvil P."/>
            <person name="Marie D."/>
            <person name="Grebert T."/>
            <person name="Bouchier C."/>
            <person name="Le Panse S."/>
            <person name="Gachenot M."/>
            <person name="Rodriguez F."/>
            <person name="Garrido J.L."/>
        </authorList>
    </citation>
    <scope>NUCLEOTIDE SEQUENCE [LARGE SCALE GENOMIC DNA]</scope>
    <source>
        <strain evidence="2 3">RCC1774</strain>
    </source>
</reference>
<dbReference type="InterPro" id="IPR026374">
    <property type="entry name" value="Cyano_PEP"/>
</dbReference>
<organism evidence="2 3">
    <name type="scientific">Acaryochloris thomasi RCC1774</name>
    <dbReference type="NCBI Taxonomy" id="1764569"/>
    <lineage>
        <taxon>Bacteria</taxon>
        <taxon>Bacillati</taxon>
        <taxon>Cyanobacteriota</taxon>
        <taxon>Cyanophyceae</taxon>
        <taxon>Acaryochloridales</taxon>
        <taxon>Acaryochloridaceae</taxon>
        <taxon>Acaryochloris</taxon>
        <taxon>Acaryochloris thomasi</taxon>
    </lineage>
</organism>
<gene>
    <name evidence="2" type="ORF">C1752_08284</name>
</gene>